<comment type="similarity">
    <text evidence="1 7">Belongs to the malic enzymes family.</text>
</comment>
<dbReference type="GO" id="GO:0006108">
    <property type="term" value="P:malate metabolic process"/>
    <property type="evidence" value="ECO:0007669"/>
    <property type="project" value="TreeGrafter"/>
</dbReference>
<gene>
    <name evidence="10" type="ordered locus">Metme_1452</name>
</gene>
<feature type="active site" description="Proton donor" evidence="4">
    <location>
        <position position="113"/>
    </location>
</feature>
<evidence type="ECO:0000259" key="9">
    <source>
        <dbReference type="SMART" id="SM01274"/>
    </source>
</evidence>
<evidence type="ECO:0000256" key="7">
    <source>
        <dbReference type="RuleBase" id="RU003427"/>
    </source>
</evidence>
<dbReference type="HOGENOM" id="CLU_011405_5_2_6"/>
<evidence type="ECO:0000259" key="8">
    <source>
        <dbReference type="SMART" id="SM00919"/>
    </source>
</evidence>
<dbReference type="RefSeq" id="WP_013818134.1">
    <property type="nucleotide sequence ID" value="NC_015572.1"/>
</dbReference>
<dbReference type="PRINTS" id="PR00072">
    <property type="entry name" value="MALOXRDTASE"/>
</dbReference>
<evidence type="ECO:0000256" key="3">
    <source>
        <dbReference type="ARBA" id="ARBA00023027"/>
    </source>
</evidence>
<evidence type="ECO:0000256" key="4">
    <source>
        <dbReference type="PIRSR" id="PIRSR000106-1"/>
    </source>
</evidence>
<evidence type="ECO:0000256" key="2">
    <source>
        <dbReference type="ARBA" id="ARBA00023002"/>
    </source>
</evidence>
<reference key="2">
    <citation type="submission" date="2011-05" db="EMBL/GenBank/DDBJ databases">
        <title>Complete genome sequence of the aerobic marine methanotroph Methylomonas methanica MC09.</title>
        <authorList>
            <person name="Boden R."/>
            <person name="Cunliffe M."/>
            <person name="Scanlan J."/>
            <person name="Moussard H."/>
            <person name="Kits K.D."/>
            <person name="Klotz M."/>
            <person name="Jetten M."/>
            <person name="Vuilleumier S."/>
            <person name="Han J."/>
            <person name="Peters L."/>
            <person name="Mikhailova N."/>
            <person name="Teshima H."/>
            <person name="Tapia R."/>
            <person name="Kyrpides N."/>
            <person name="Ivanova N."/>
            <person name="Pagani I."/>
            <person name="Cheng J.-F."/>
            <person name="Goodwin L."/>
            <person name="Han C."/>
            <person name="Hauser L."/>
            <person name="Land M."/>
            <person name="Lapidus A."/>
            <person name="Lucas S."/>
            <person name="Pitluck S."/>
            <person name="Woyke T."/>
            <person name="Stein L.Y."/>
            <person name="Murrell C."/>
        </authorList>
    </citation>
    <scope>NUCLEOTIDE SEQUENCE</scope>
    <source>
        <strain>MC09</strain>
    </source>
</reference>
<feature type="binding site" evidence="6">
    <location>
        <position position="279"/>
    </location>
    <ligand>
        <name>a divalent metal cation</name>
        <dbReference type="ChEBI" id="CHEBI:60240"/>
    </ligand>
</feature>
<proteinExistence type="inferred from homology"/>
<dbReference type="NCBIfam" id="NF010052">
    <property type="entry name" value="PRK13529.1"/>
    <property type="match status" value="1"/>
</dbReference>
<sequence length="577" mass="63227">MPKLSEYFDYRIDADGNPYLQVTLRGGLLLRLPAINKGTAFSIEERVALGLDGLLPPQVRTLEQQIDALYLNYQGQPNDIAKYQFLRAVHDRTDVLFFALLERHLEEMVPIVYTPTIGLVVKQFSSLFNTPRGLTLSVDNIDRVDSVLDHYPMQDIRMIVVTDASAILGIGDQGMGGLAICIGKLSLYTAGGGLCPFQTLPVNLDVGTDRDELVNNPTYLGVRSKRLQDGAYSEVVDKFVAAVRKKWPKAIIQWEDFAKHVAFDVLERYRQQIPCINDDIQGTGAMALAGLILACRQKGEELIQQTVVVVGAGAGGIGVATAIMQGMIRAGLTPEQALKQLFVVDAHGLVLAESTIEDYKLPLAHDKRIYREWPIKPDHIPSLLEVVANAKAGVLIGLSGVAGLFTETVIKTLSANHRRPIVFPLSNPNDNCEATPQDILEWTNGQAIVATGSPFADVDYQGRRYRIAQGNNAFIFPGLGFASVLAECSRISEAMVQEAAYALADYTEEHWLSSGLIFPPIADLRNVSLYVATRVLAKALEDGSSSRTDLSAVDLEAYIKAHVWQARHLPVKYAAAD</sequence>
<dbReference type="GO" id="GO:0016616">
    <property type="term" value="F:oxidoreductase activity, acting on the CH-OH group of donors, NAD or NADP as acceptor"/>
    <property type="evidence" value="ECO:0007669"/>
    <property type="project" value="InterPro"/>
</dbReference>
<dbReference type="GO" id="GO:0004470">
    <property type="term" value="F:malic enzyme activity"/>
    <property type="evidence" value="ECO:0007669"/>
    <property type="project" value="InterPro"/>
</dbReference>
<dbReference type="InterPro" id="IPR012302">
    <property type="entry name" value="Malic_NAD-bd"/>
</dbReference>
<dbReference type="KEGG" id="mmt:Metme_1452"/>
<feature type="binding site" evidence="6">
    <location>
        <position position="255"/>
    </location>
    <ligand>
        <name>a divalent metal cation</name>
        <dbReference type="ChEBI" id="CHEBI:60240"/>
    </ligand>
</feature>
<dbReference type="SMART" id="SM01274">
    <property type="entry name" value="malic"/>
    <property type="match status" value="1"/>
</dbReference>
<dbReference type="Pfam" id="PF03949">
    <property type="entry name" value="Malic_M"/>
    <property type="match status" value="1"/>
</dbReference>
<dbReference type="GO" id="GO:0051287">
    <property type="term" value="F:NAD binding"/>
    <property type="evidence" value="ECO:0007669"/>
    <property type="project" value="InterPro"/>
</dbReference>
<dbReference type="InterPro" id="IPR001891">
    <property type="entry name" value="Malic_OxRdtase"/>
</dbReference>
<protein>
    <submittedName>
        <fullName evidence="10">Malic protein NAD-binding protein</fullName>
    </submittedName>
</protein>
<dbReference type="SMART" id="SM00919">
    <property type="entry name" value="Malic_M"/>
    <property type="match status" value="1"/>
</dbReference>
<dbReference type="AlphaFoldDB" id="F9ZZ20"/>
<evidence type="ECO:0000256" key="1">
    <source>
        <dbReference type="ARBA" id="ARBA00008785"/>
    </source>
</evidence>
<name>F9ZZ20_METMM</name>
<evidence type="ECO:0000256" key="5">
    <source>
        <dbReference type="PIRSR" id="PIRSR000106-2"/>
    </source>
</evidence>
<dbReference type="SUPFAM" id="SSF51735">
    <property type="entry name" value="NAD(P)-binding Rossmann-fold domains"/>
    <property type="match status" value="1"/>
</dbReference>
<keyword evidence="6 7" id="KW-0479">Metal-binding</keyword>
<feature type="domain" description="Malic enzyme NAD-binding" evidence="8">
    <location>
        <begin position="280"/>
        <end position="540"/>
    </location>
</feature>
<feature type="binding site" evidence="6">
    <location>
        <position position="256"/>
    </location>
    <ligand>
        <name>a divalent metal cation</name>
        <dbReference type="ChEBI" id="CHEBI:60240"/>
    </ligand>
</feature>
<dbReference type="GO" id="GO:0046872">
    <property type="term" value="F:metal ion binding"/>
    <property type="evidence" value="ECO:0007669"/>
    <property type="project" value="UniProtKB-KW"/>
</dbReference>
<reference evidence="10 11" key="1">
    <citation type="journal article" date="2011" name="J. Bacteriol.">
        <title>Complete Genome Sequence of the Aerobic Marine Methanotroph Methylomonas methanica MC09.</title>
        <authorList>
            <person name="Boden R."/>
            <person name="Cunliffe M."/>
            <person name="Scanlan J."/>
            <person name="Moussard H."/>
            <person name="Kits K.D."/>
            <person name="Klotz M.G."/>
            <person name="Jetten M.S."/>
            <person name="Vuilleumier S."/>
            <person name="Han J."/>
            <person name="Peters L."/>
            <person name="Mikhailova N."/>
            <person name="Teshima H."/>
            <person name="Tapia R."/>
            <person name="Kyrpides N."/>
            <person name="Ivanova N."/>
            <person name="Pagani I."/>
            <person name="Cheng J.F."/>
            <person name="Goodwin L."/>
            <person name="Han C."/>
            <person name="Hauser L."/>
            <person name="Land M.L."/>
            <person name="Lapidus A."/>
            <person name="Lucas S."/>
            <person name="Pitluck S."/>
            <person name="Woyke T."/>
            <person name="Stein L."/>
            <person name="Murrell J.C."/>
        </authorList>
    </citation>
    <scope>NUCLEOTIDE SEQUENCE [LARGE SCALE GENOMIC DNA]</scope>
    <source>
        <strain evidence="10 11">MC09</strain>
    </source>
</reference>
<dbReference type="eggNOG" id="COG0281">
    <property type="taxonomic scope" value="Bacteria"/>
</dbReference>
<evidence type="ECO:0000313" key="10">
    <source>
        <dbReference type="EMBL" id="AEF99875.1"/>
    </source>
</evidence>
<dbReference type="PANTHER" id="PTHR23406">
    <property type="entry name" value="MALIC ENZYME-RELATED"/>
    <property type="match status" value="1"/>
</dbReference>
<dbReference type="STRING" id="857087.Metme_1452"/>
<dbReference type="Gene3D" id="3.40.50.720">
    <property type="entry name" value="NAD(P)-binding Rossmann-like Domain"/>
    <property type="match status" value="1"/>
</dbReference>
<keyword evidence="11" id="KW-1185">Reference proteome</keyword>
<dbReference type="InterPro" id="IPR012301">
    <property type="entry name" value="Malic_N_dom"/>
</dbReference>
<dbReference type="Gene3D" id="3.40.50.10380">
    <property type="entry name" value="Malic enzyme, N-terminal domain"/>
    <property type="match status" value="1"/>
</dbReference>
<evidence type="ECO:0000256" key="6">
    <source>
        <dbReference type="PIRSR" id="PIRSR000106-3"/>
    </source>
</evidence>
<comment type="cofactor">
    <cofactor evidence="6">
        <name>Mg(2+)</name>
        <dbReference type="ChEBI" id="CHEBI:18420"/>
    </cofactor>
    <cofactor evidence="6">
        <name>Mn(2+)</name>
        <dbReference type="ChEBI" id="CHEBI:29035"/>
    </cofactor>
    <text evidence="6">Divalent metal cations. Prefers magnesium or manganese.</text>
</comment>
<accession>F9ZZ20</accession>
<dbReference type="InterPro" id="IPR036291">
    <property type="entry name" value="NAD(P)-bd_dom_sf"/>
</dbReference>
<organism evidence="10 11">
    <name type="scientific">Methylomonas methanica (strain DSM 25384 / MC09)</name>
    <dbReference type="NCBI Taxonomy" id="857087"/>
    <lineage>
        <taxon>Bacteria</taxon>
        <taxon>Pseudomonadati</taxon>
        <taxon>Pseudomonadota</taxon>
        <taxon>Gammaproteobacteria</taxon>
        <taxon>Methylococcales</taxon>
        <taxon>Methylococcaceae</taxon>
        <taxon>Methylomonas</taxon>
    </lineage>
</organism>
<evidence type="ECO:0000313" key="11">
    <source>
        <dbReference type="Proteomes" id="UP000008888"/>
    </source>
</evidence>
<feature type="binding site" evidence="5">
    <location>
        <position position="427"/>
    </location>
    <ligand>
        <name>(S)-malate</name>
        <dbReference type="ChEBI" id="CHEBI:15589"/>
    </ligand>
</feature>
<dbReference type="PIRSF" id="PIRSF000106">
    <property type="entry name" value="ME"/>
    <property type="match status" value="1"/>
</dbReference>
<dbReference type="OrthoDB" id="3314528at2"/>
<dbReference type="InterPro" id="IPR037062">
    <property type="entry name" value="Malic_N_dom_sf"/>
</dbReference>
<dbReference type="SUPFAM" id="SSF53223">
    <property type="entry name" value="Aminoacid dehydrogenase-like, N-terminal domain"/>
    <property type="match status" value="1"/>
</dbReference>
<dbReference type="Pfam" id="PF00390">
    <property type="entry name" value="malic"/>
    <property type="match status" value="1"/>
</dbReference>
<keyword evidence="2" id="KW-0560">Oxidoreductase</keyword>
<feature type="binding site" evidence="5">
    <location>
        <position position="471"/>
    </location>
    <ligand>
        <name>(S)-malate</name>
        <dbReference type="ChEBI" id="CHEBI:15589"/>
    </ligand>
</feature>
<dbReference type="Proteomes" id="UP000008888">
    <property type="component" value="Chromosome"/>
</dbReference>
<reference evidence="11" key="3">
    <citation type="submission" date="2011-05" db="EMBL/GenBank/DDBJ databases">
        <title>Complete sequence of Methylomonas methanica MC09.</title>
        <authorList>
            <consortium name="US DOE Joint Genome Institute"/>
            <person name="Lucas S."/>
            <person name="Han J."/>
            <person name="Lapidus A."/>
            <person name="Cheng J.-F."/>
            <person name="Goodwin L."/>
            <person name="Pitluck S."/>
            <person name="Peters L."/>
            <person name="Mikhailova N."/>
            <person name="Teshima H."/>
            <person name="Han C."/>
            <person name="Tapia R."/>
            <person name="Land M."/>
            <person name="Hauser L."/>
            <person name="Kyrpides N."/>
            <person name="Ivanova N."/>
            <person name="Pagani I."/>
            <person name="Stein L."/>
            <person name="Woyke T."/>
        </authorList>
    </citation>
    <scope>NUCLEOTIDE SEQUENCE [LARGE SCALE GENOMIC DNA]</scope>
    <source>
        <strain evidence="11">MC09</strain>
    </source>
</reference>
<feature type="domain" description="Malic enzyme N-terminal" evidence="9">
    <location>
        <begin position="90"/>
        <end position="270"/>
    </location>
</feature>
<dbReference type="PANTHER" id="PTHR23406:SF34">
    <property type="entry name" value="NAD-DEPENDENT MALIC ENZYME, MITOCHONDRIAL"/>
    <property type="match status" value="1"/>
</dbReference>
<feature type="active site" description="Proton acceptor" evidence="4">
    <location>
        <position position="184"/>
    </location>
</feature>
<keyword evidence="3" id="KW-0520">NAD</keyword>
<dbReference type="InterPro" id="IPR046346">
    <property type="entry name" value="Aminoacid_DH-like_N_sf"/>
</dbReference>
<dbReference type="EMBL" id="CP002738">
    <property type="protein sequence ID" value="AEF99875.1"/>
    <property type="molecule type" value="Genomic_DNA"/>
</dbReference>